<sequence>MALAQYTELFPDIQPVVMACPRPAIVRALQAAGQAFFQESQAYIHTIDELMYGEDYEVLVHDLPEYTRLVAPLEVTAGGQNPLKTTNPRLLAIEYRDWRAERAALPSYVMLADNSMDTLIVAPALRAGSQAVSILGRAAIKPTRRAPGVEESVLDEFSDGLVFGALSNLLGQPGKEWSDARKAATYTQMFYEEIGKAKNLARRGTRPG</sequence>
<gene>
    <name evidence="1" type="ORF">G3T16_18930</name>
</gene>
<dbReference type="Proteomes" id="UP000477680">
    <property type="component" value="Chromosome"/>
</dbReference>
<accession>A0A6C0U5G5</accession>
<keyword evidence="2" id="KW-1185">Reference proteome</keyword>
<dbReference type="RefSeq" id="WP_163496595.1">
    <property type="nucleotide sequence ID" value="NZ_CP048711.1"/>
</dbReference>
<dbReference type="EMBL" id="CP048711">
    <property type="protein sequence ID" value="QIB67168.1"/>
    <property type="molecule type" value="Genomic_DNA"/>
</dbReference>
<evidence type="ECO:0000313" key="1">
    <source>
        <dbReference type="EMBL" id="QIB67168.1"/>
    </source>
</evidence>
<dbReference type="AlphaFoldDB" id="A0A6C0U5G5"/>
<name>A0A6C0U5G5_9GAMM</name>
<reference evidence="1 2" key="1">
    <citation type="submission" date="2020-02" db="EMBL/GenBank/DDBJ databases">
        <title>Genome sequencing for Kineobactrum sp. M2.</title>
        <authorList>
            <person name="Park S.-J."/>
        </authorList>
    </citation>
    <scope>NUCLEOTIDE SEQUENCE [LARGE SCALE GENOMIC DNA]</scope>
    <source>
        <strain evidence="1 2">M2</strain>
    </source>
</reference>
<evidence type="ECO:0000313" key="2">
    <source>
        <dbReference type="Proteomes" id="UP000477680"/>
    </source>
</evidence>
<dbReference type="KEGG" id="kim:G3T16_18930"/>
<proteinExistence type="predicted"/>
<protein>
    <submittedName>
        <fullName evidence="1">Uncharacterized protein</fullName>
    </submittedName>
</protein>
<organism evidence="1 2">
    <name type="scientific">Kineobactrum salinum</name>
    <dbReference type="NCBI Taxonomy" id="2708301"/>
    <lineage>
        <taxon>Bacteria</taxon>
        <taxon>Pseudomonadati</taxon>
        <taxon>Pseudomonadota</taxon>
        <taxon>Gammaproteobacteria</taxon>
        <taxon>Cellvibrionales</taxon>
        <taxon>Halieaceae</taxon>
        <taxon>Kineobactrum</taxon>
    </lineage>
</organism>